<dbReference type="RefSeq" id="WP_193489471.1">
    <property type="nucleotide sequence ID" value="NZ_BAAAMC010000055.1"/>
</dbReference>
<accession>A0A7I9WN10</accession>
<feature type="transmembrane region" description="Helical" evidence="2">
    <location>
        <begin position="214"/>
        <end position="236"/>
    </location>
</feature>
<dbReference type="Pfam" id="PF00892">
    <property type="entry name" value="EamA"/>
    <property type="match status" value="2"/>
</dbReference>
<comment type="similarity">
    <text evidence="1">Belongs to the EamA transporter family.</text>
</comment>
<dbReference type="SUPFAM" id="SSF103481">
    <property type="entry name" value="Multidrug resistance efflux transporter EmrE"/>
    <property type="match status" value="2"/>
</dbReference>
<feature type="transmembrane region" description="Helical" evidence="2">
    <location>
        <begin position="149"/>
        <end position="169"/>
    </location>
</feature>
<dbReference type="Proteomes" id="UP000465241">
    <property type="component" value="Unassembled WGS sequence"/>
</dbReference>
<dbReference type="EMBL" id="BLKT01000003">
    <property type="protein sequence ID" value="GFG58720.1"/>
    <property type="molecule type" value="Genomic_DNA"/>
</dbReference>
<dbReference type="InterPro" id="IPR000620">
    <property type="entry name" value="EamA_dom"/>
</dbReference>
<dbReference type="PANTHER" id="PTHR22911:SF137">
    <property type="entry name" value="SOLUTE CARRIER FAMILY 35 MEMBER G2-RELATED"/>
    <property type="match status" value="1"/>
</dbReference>
<keyword evidence="2" id="KW-0472">Membrane</keyword>
<dbReference type="GO" id="GO:0016020">
    <property type="term" value="C:membrane"/>
    <property type="evidence" value="ECO:0007669"/>
    <property type="project" value="InterPro"/>
</dbReference>
<dbReference type="InterPro" id="IPR037185">
    <property type="entry name" value="EmrE-like"/>
</dbReference>
<protein>
    <recommendedName>
        <fullName evidence="3">EamA domain-containing protein</fullName>
    </recommendedName>
</protein>
<evidence type="ECO:0000256" key="2">
    <source>
        <dbReference type="SAM" id="Phobius"/>
    </source>
</evidence>
<feature type="transmembrane region" description="Helical" evidence="2">
    <location>
        <begin position="72"/>
        <end position="92"/>
    </location>
</feature>
<reference evidence="4 5" key="1">
    <citation type="journal article" date="2019" name="Emerg. Microbes Infect.">
        <title>Comprehensive subspecies identification of 175 nontuberculous mycobacteria species based on 7547 genomic profiles.</title>
        <authorList>
            <person name="Matsumoto Y."/>
            <person name="Kinjo T."/>
            <person name="Motooka D."/>
            <person name="Nabeya D."/>
            <person name="Jung N."/>
            <person name="Uechi K."/>
            <person name="Horii T."/>
            <person name="Iida T."/>
            <person name="Fujita J."/>
            <person name="Nakamura S."/>
        </authorList>
    </citation>
    <scope>NUCLEOTIDE SEQUENCE [LARGE SCALE GENOMIC DNA]</scope>
    <source>
        <strain evidence="4 5">JCM 13392</strain>
    </source>
</reference>
<name>A0A7I9WN10_9MYCO</name>
<feature type="domain" description="EamA" evidence="3">
    <location>
        <begin position="152"/>
        <end position="283"/>
    </location>
</feature>
<proteinExistence type="inferred from homology"/>
<feature type="transmembrane region" description="Helical" evidence="2">
    <location>
        <begin position="98"/>
        <end position="119"/>
    </location>
</feature>
<feature type="transmembrane region" description="Helical" evidence="2">
    <location>
        <begin position="12"/>
        <end position="32"/>
    </location>
</feature>
<feature type="domain" description="EamA" evidence="3">
    <location>
        <begin position="9"/>
        <end position="143"/>
    </location>
</feature>
<evidence type="ECO:0000313" key="5">
    <source>
        <dbReference type="Proteomes" id="UP000465241"/>
    </source>
</evidence>
<keyword evidence="2" id="KW-0812">Transmembrane</keyword>
<comment type="caution">
    <text evidence="4">The sequence shown here is derived from an EMBL/GenBank/DDBJ whole genome shotgun (WGS) entry which is preliminary data.</text>
</comment>
<evidence type="ECO:0000259" key="3">
    <source>
        <dbReference type="Pfam" id="PF00892"/>
    </source>
</evidence>
<feature type="transmembrane region" description="Helical" evidence="2">
    <location>
        <begin position="44"/>
        <end position="60"/>
    </location>
</feature>
<dbReference type="PANTHER" id="PTHR22911">
    <property type="entry name" value="ACYL-MALONYL CONDENSING ENZYME-RELATED"/>
    <property type="match status" value="1"/>
</dbReference>
<organism evidence="4 5">
    <name type="scientific">Mycolicibacterium murale</name>
    <dbReference type="NCBI Taxonomy" id="182220"/>
    <lineage>
        <taxon>Bacteria</taxon>
        <taxon>Bacillati</taxon>
        <taxon>Actinomycetota</taxon>
        <taxon>Actinomycetes</taxon>
        <taxon>Mycobacteriales</taxon>
        <taxon>Mycobacteriaceae</taxon>
        <taxon>Mycolicibacterium</taxon>
    </lineage>
</organism>
<dbReference type="AlphaFoldDB" id="A0A7I9WN10"/>
<evidence type="ECO:0000256" key="1">
    <source>
        <dbReference type="ARBA" id="ARBA00007362"/>
    </source>
</evidence>
<gene>
    <name evidence="4" type="ORF">MMUR_28560</name>
</gene>
<evidence type="ECO:0000313" key="4">
    <source>
        <dbReference type="EMBL" id="GFG58720.1"/>
    </source>
</evidence>
<keyword evidence="2" id="KW-1133">Transmembrane helix</keyword>
<keyword evidence="5" id="KW-1185">Reference proteome</keyword>
<feature type="transmembrane region" description="Helical" evidence="2">
    <location>
        <begin position="181"/>
        <end position="202"/>
    </location>
</feature>
<sequence>MVTKSSRLRGTVLLLISATVFGLMPVLTKLAYDRGMSVTQLLPVRFLLAAAGLAIVVGILERGRLRLTREQFTGAVALGVLFALQTGAFLVALQTIRASVAVLLLFTFPMMVAVAGWVFLGRPVVARTVLALGLGFFGLFLAVGQLTAGSWTGMALALASAVLNAAYFLFAENELNTAPTLVVCVIGLMVTAIVYTVGVLVIGGKAVPDGSTEWAIVVALACVPLIGLPTLLIGVLELGAVSGAAISAWEPVVSIAAAVGVLSEPFSPVQVCGAVLVVAAVVLAQLEAPAPRM</sequence>
<feature type="transmembrane region" description="Helical" evidence="2">
    <location>
        <begin position="124"/>
        <end position="143"/>
    </location>
</feature>